<dbReference type="Pfam" id="PF13365">
    <property type="entry name" value="Trypsin_2"/>
    <property type="match status" value="1"/>
</dbReference>
<dbReference type="AlphaFoldDB" id="A0A1G6LMX9"/>
<dbReference type="SUPFAM" id="SSF50494">
    <property type="entry name" value="Trypsin-like serine proteases"/>
    <property type="match status" value="1"/>
</dbReference>
<dbReference type="PANTHER" id="PTHR22939:SF129">
    <property type="entry name" value="SERINE PROTEASE HTRA2, MITOCHONDRIAL"/>
    <property type="match status" value="1"/>
</dbReference>
<evidence type="ECO:0000256" key="1">
    <source>
        <dbReference type="SAM" id="MobiDB-lite"/>
    </source>
</evidence>
<dbReference type="PANTHER" id="PTHR22939">
    <property type="entry name" value="SERINE PROTEASE FAMILY S1C HTRA-RELATED"/>
    <property type="match status" value="1"/>
</dbReference>
<keyword evidence="2" id="KW-0472">Membrane</keyword>
<dbReference type="EMBL" id="FMZO01000002">
    <property type="protein sequence ID" value="SDC44642.1"/>
    <property type="molecule type" value="Genomic_DNA"/>
</dbReference>
<proteinExistence type="predicted"/>
<dbReference type="PRINTS" id="PR00834">
    <property type="entry name" value="PROTEASES2C"/>
</dbReference>
<accession>A0A1G6LMX9</accession>
<feature type="region of interest" description="Disordered" evidence="1">
    <location>
        <begin position="146"/>
        <end position="167"/>
    </location>
</feature>
<evidence type="ECO:0000313" key="3">
    <source>
        <dbReference type="EMBL" id="SDC44642.1"/>
    </source>
</evidence>
<gene>
    <name evidence="3" type="ORF">SAMN04487894_102404</name>
</gene>
<feature type="transmembrane region" description="Helical" evidence="2">
    <location>
        <begin position="100"/>
        <end position="122"/>
    </location>
</feature>
<dbReference type="Proteomes" id="UP000198757">
    <property type="component" value="Unassembled WGS sequence"/>
</dbReference>
<dbReference type="Gene3D" id="2.40.10.120">
    <property type="match status" value="1"/>
</dbReference>
<evidence type="ECO:0000313" key="4">
    <source>
        <dbReference type="Proteomes" id="UP000198757"/>
    </source>
</evidence>
<organism evidence="3 4">
    <name type="scientific">Niabella drilacis (strain DSM 25811 / CCM 8410 / CCUG 62505 / LMG 26954 / E90)</name>
    <dbReference type="NCBI Taxonomy" id="1285928"/>
    <lineage>
        <taxon>Bacteria</taxon>
        <taxon>Pseudomonadati</taxon>
        <taxon>Bacteroidota</taxon>
        <taxon>Chitinophagia</taxon>
        <taxon>Chitinophagales</taxon>
        <taxon>Chitinophagaceae</taxon>
        <taxon>Niabella</taxon>
    </lineage>
</organism>
<dbReference type="InterPro" id="IPR009003">
    <property type="entry name" value="Peptidase_S1_PA"/>
</dbReference>
<sequence>MHEHDNILLTEAVERYISGEMTPDERLHFENLRKADSEIDQMVVTHTLFMQRMNRYNEWQKFHASLNEIHTDLATQGTIDSPARKGKARLAYLYNRYKRVASIAASIAGLTALLVSAILWSVTPKSHNAQIETLSKKFSSLENKSRKQAEEINSLKNSHTPDPKTPEITYSSRGTSFMIDSKGLLVTNAHVIQNATNVAVASNTGTEYFAEVVYTDPVRDIALLKITDKDFKPLPPVPYGFSRKMADLAEPVFTMGYPREDEEIAYTQGYLSAKTGFNGDTLSCQIQISANRGNSGSPILNNEGDVIGILNGRQKDQEGVAFFIRSKNLYNILNEVKGKGKTDTTIQSVKLNTKSSIISLNRTQQAKKIQDYVFMVKVS</sequence>
<evidence type="ECO:0000256" key="2">
    <source>
        <dbReference type="SAM" id="Phobius"/>
    </source>
</evidence>
<keyword evidence="2" id="KW-1133">Transmembrane helix</keyword>
<dbReference type="GO" id="GO:0006508">
    <property type="term" value="P:proteolysis"/>
    <property type="evidence" value="ECO:0007669"/>
    <property type="project" value="InterPro"/>
</dbReference>
<dbReference type="STRING" id="1285928.SAMN04487894_102404"/>
<dbReference type="OrthoDB" id="9766361at2"/>
<keyword evidence="2" id="KW-0812">Transmembrane</keyword>
<protein>
    <submittedName>
        <fullName evidence="3">Trypsin-like peptidase domain-containing protein</fullName>
    </submittedName>
</protein>
<name>A0A1G6LMX9_NIADE</name>
<dbReference type="GO" id="GO:0004252">
    <property type="term" value="F:serine-type endopeptidase activity"/>
    <property type="evidence" value="ECO:0007669"/>
    <property type="project" value="InterPro"/>
</dbReference>
<dbReference type="InterPro" id="IPR001940">
    <property type="entry name" value="Peptidase_S1C"/>
</dbReference>
<dbReference type="RefSeq" id="WP_090389013.1">
    <property type="nucleotide sequence ID" value="NZ_FMZO01000002.1"/>
</dbReference>
<reference evidence="4" key="1">
    <citation type="submission" date="2016-10" db="EMBL/GenBank/DDBJ databases">
        <authorList>
            <person name="Varghese N."/>
            <person name="Submissions S."/>
        </authorList>
    </citation>
    <scope>NUCLEOTIDE SEQUENCE [LARGE SCALE GENOMIC DNA]</scope>
    <source>
        <strain evidence="4">DSM 25811 / CCM 8410 / LMG 26954 / E90</strain>
    </source>
</reference>
<keyword evidence="4" id="KW-1185">Reference proteome</keyword>